<evidence type="ECO:0000313" key="3">
    <source>
        <dbReference type="EMBL" id="TVT33196.1"/>
    </source>
</evidence>
<evidence type="ECO:0000256" key="1">
    <source>
        <dbReference type="SAM" id="MobiDB-lite"/>
    </source>
</evidence>
<comment type="caution">
    <text evidence="3">The sequence shown here is derived from an EMBL/GenBank/DDBJ whole genome shotgun (WGS) entry which is preliminary data.</text>
</comment>
<dbReference type="Proteomes" id="UP000319142">
    <property type="component" value="Unassembled WGS sequence"/>
</dbReference>
<keyword evidence="2" id="KW-0812">Transmembrane</keyword>
<gene>
    <name evidence="3" type="ORF">FHK81_09680</name>
</gene>
<evidence type="ECO:0000313" key="4">
    <source>
        <dbReference type="Proteomes" id="UP000319142"/>
    </source>
</evidence>
<protein>
    <submittedName>
        <fullName evidence="3">Uncharacterized protein</fullName>
    </submittedName>
</protein>
<feature type="transmembrane region" description="Helical" evidence="2">
    <location>
        <begin position="6"/>
        <end position="31"/>
    </location>
</feature>
<dbReference type="AlphaFoldDB" id="A0A558B9K7"/>
<feature type="compositionally biased region" description="Basic and acidic residues" evidence="1">
    <location>
        <begin position="62"/>
        <end position="84"/>
    </location>
</feature>
<evidence type="ECO:0000256" key="2">
    <source>
        <dbReference type="SAM" id="Phobius"/>
    </source>
</evidence>
<name>A0A558B9K7_9GAMM</name>
<organism evidence="3 4">
    <name type="scientific">Marinobacter vinifirmus</name>
    <dbReference type="NCBI Taxonomy" id="355591"/>
    <lineage>
        <taxon>Bacteria</taxon>
        <taxon>Pseudomonadati</taxon>
        <taxon>Pseudomonadota</taxon>
        <taxon>Gammaproteobacteria</taxon>
        <taxon>Pseudomonadales</taxon>
        <taxon>Marinobacteraceae</taxon>
        <taxon>Marinobacter</taxon>
    </lineage>
</organism>
<proteinExistence type="predicted"/>
<keyword evidence="2" id="KW-0472">Membrane</keyword>
<feature type="region of interest" description="Disordered" evidence="1">
    <location>
        <begin position="42"/>
        <end position="85"/>
    </location>
</feature>
<dbReference type="EMBL" id="VMRX01000025">
    <property type="protein sequence ID" value="TVT33196.1"/>
    <property type="molecule type" value="Genomic_DNA"/>
</dbReference>
<accession>A0A558B9K7</accession>
<keyword evidence="2" id="KW-1133">Transmembrane helix</keyword>
<sequence length="128" mass="15017">MFSAVLVANIVSWVIVTIIGWLVFFVLMDALGDEFERRMSSGPKIEFPQITTPPPPTPQEIQARKERERQLAADRKRQERERQQKQAAIAGARENCNFWRTQYQKDNDPKSRAYRDMACTRLQSYLRQ</sequence>
<reference evidence="3 4" key="1">
    <citation type="submission" date="2019-07" db="EMBL/GenBank/DDBJ databases">
        <title>The pathways for chlorine oxyanion respiration interact through the shared metabolite chlorate.</title>
        <authorList>
            <person name="Barnum T.P."/>
            <person name="Cheng Y."/>
            <person name="Hill K.A."/>
            <person name="Lucas L.N."/>
            <person name="Carlson H.K."/>
            <person name="Coates J.D."/>
        </authorList>
    </citation>
    <scope>NUCLEOTIDE SEQUENCE [LARGE SCALE GENOMIC DNA]</scope>
    <source>
        <strain evidence="3">UCB</strain>
    </source>
</reference>